<dbReference type="EMBL" id="CP017255">
    <property type="protein sequence ID" value="AOR25043.1"/>
    <property type="molecule type" value="Genomic_DNA"/>
</dbReference>
<keyword evidence="2" id="KW-0614">Plasmid</keyword>
<feature type="domain" description="HTH cro/C1-type" evidence="1">
    <location>
        <begin position="15"/>
        <end position="65"/>
    </location>
</feature>
<dbReference type="GO" id="GO:0003677">
    <property type="term" value="F:DNA binding"/>
    <property type="evidence" value="ECO:0007669"/>
    <property type="project" value="InterPro"/>
</dbReference>
<proteinExistence type="predicted"/>
<dbReference type="RefSeq" id="WP_069681162.1">
    <property type="nucleotide sequence ID" value="NZ_CP017255.2"/>
</dbReference>
<dbReference type="Gene3D" id="1.10.260.40">
    <property type="entry name" value="lambda repressor-like DNA-binding domains"/>
    <property type="match status" value="1"/>
</dbReference>
<evidence type="ECO:0000313" key="3">
    <source>
        <dbReference type="Proteomes" id="UP000094652"/>
    </source>
</evidence>
<protein>
    <submittedName>
        <fullName evidence="2">XRE family transcriptional regulator</fullName>
    </submittedName>
</protein>
<dbReference type="KEGG" id="ctae:BGI42_14955"/>
<organism evidence="2 3">
    <name type="scientific">Clostridium taeniosporum</name>
    <dbReference type="NCBI Taxonomy" id="394958"/>
    <lineage>
        <taxon>Bacteria</taxon>
        <taxon>Bacillati</taxon>
        <taxon>Bacillota</taxon>
        <taxon>Clostridia</taxon>
        <taxon>Eubacteriales</taxon>
        <taxon>Clostridiaceae</taxon>
        <taxon>Clostridium</taxon>
    </lineage>
</organism>
<accession>A0A1D7XNY2</accession>
<dbReference type="InterPro" id="IPR010982">
    <property type="entry name" value="Lambda_DNA-bd_dom_sf"/>
</dbReference>
<dbReference type="PROSITE" id="PS50943">
    <property type="entry name" value="HTH_CROC1"/>
    <property type="match status" value="1"/>
</dbReference>
<gene>
    <name evidence="2" type="ORF">BGI42_14955</name>
</gene>
<keyword evidence="3" id="KW-1185">Reference proteome</keyword>
<reference evidence="3" key="1">
    <citation type="submission" date="2016-09" db="EMBL/GenBank/DDBJ databases">
        <title>Genomics of Clostridium taeniosporum, an organism which forms endospores with ribbon-like appendages.</title>
        <authorList>
            <person name="Walker J.R."/>
        </authorList>
    </citation>
    <scope>NUCLEOTIDE SEQUENCE [LARGE SCALE GENOMIC DNA]</scope>
    <source>
        <strain evidence="3">1/k</strain>
        <plasmid evidence="3">Plasmid pct2</plasmid>
    </source>
</reference>
<dbReference type="SUPFAM" id="SSF47413">
    <property type="entry name" value="lambda repressor-like DNA-binding domains"/>
    <property type="match status" value="1"/>
</dbReference>
<dbReference type="AlphaFoldDB" id="A0A1D7XNY2"/>
<dbReference type="Pfam" id="PF13443">
    <property type="entry name" value="HTH_26"/>
    <property type="match status" value="1"/>
</dbReference>
<dbReference type="Proteomes" id="UP000094652">
    <property type="component" value="Plasmid pCt2"/>
</dbReference>
<evidence type="ECO:0000259" key="1">
    <source>
        <dbReference type="PROSITE" id="PS50943"/>
    </source>
</evidence>
<dbReference type="InterPro" id="IPR001387">
    <property type="entry name" value="Cro/C1-type_HTH"/>
</dbReference>
<evidence type="ECO:0000313" key="2">
    <source>
        <dbReference type="EMBL" id="AOR25043.1"/>
    </source>
</evidence>
<dbReference type="SMART" id="SM00530">
    <property type="entry name" value="HTH_XRE"/>
    <property type="match status" value="1"/>
</dbReference>
<sequence length="129" mass="14486">MKTNIIIDNINMFIKAKGIKQNWIAEMLDTSKMNISNILNLKAKRIPLDDLESIANVLDLTIDELSKENFKVKEDVFDTLKIEDPAIAFCGNVSITDKDAIDTLDNLIGIINVIDSVKSANKKMKSLEF</sequence>
<geneLocation type="plasmid" evidence="3">
    <name>pct2</name>
</geneLocation>
<name>A0A1D7XNY2_9CLOT</name>
<dbReference type="CDD" id="cd00093">
    <property type="entry name" value="HTH_XRE"/>
    <property type="match status" value="1"/>
</dbReference>